<dbReference type="AlphaFoldDB" id="A0A4R7FJ42"/>
<feature type="domain" description="Transcriptional regulator LacI/GalR-like sensor" evidence="4">
    <location>
        <begin position="113"/>
        <end position="268"/>
    </location>
</feature>
<dbReference type="GO" id="GO:0003700">
    <property type="term" value="F:DNA-binding transcription factor activity"/>
    <property type="evidence" value="ECO:0007669"/>
    <property type="project" value="TreeGrafter"/>
</dbReference>
<comment type="caution">
    <text evidence="5">The sequence shown here is derived from an EMBL/GenBank/DDBJ whole genome shotgun (WGS) entry which is preliminary data.</text>
</comment>
<protein>
    <submittedName>
        <fullName evidence="5">DNA-binding LacI/PurR family transcriptional regulator</fullName>
    </submittedName>
</protein>
<reference evidence="5 6" key="1">
    <citation type="submission" date="2019-03" db="EMBL/GenBank/DDBJ databases">
        <title>Genomic Encyclopedia of Archaeal and Bacterial Type Strains, Phase II (KMG-II): from individual species to whole genera.</title>
        <authorList>
            <person name="Goeker M."/>
        </authorList>
    </citation>
    <scope>NUCLEOTIDE SEQUENCE [LARGE SCALE GENOMIC DNA]</scope>
    <source>
        <strain evidence="5 6">DSM 24782</strain>
    </source>
</reference>
<name>A0A4R7FJ42_9MICO</name>
<sequence length="292" mass="30552">MPHIRVAVPFQDNWYFDAVLDGVRRRAARDGLAVEVQVEAPGRAGRSAVVDGFDAALGDPDCAGAVAVHFEFEPDQVARLRAHGRTVVVIGGACDGLPSILPDDAAGAAAATRHLLDLGHRAIAHLGGYATSPDDFSMRTDRVRGYSEAMRDAGLEAGSHVVPCEFTHDAAHRAATALLSDPDRPTAVFVVADELAFAVLDAADDLGLGVPGDLSVIGIDDHVGAAARGLTTFRQDVPAIGEAAVERVLGITEFERLETELTLVPRSTTAPPGAAAPPARRGGLLGLLSRRR</sequence>
<dbReference type="InterPro" id="IPR046335">
    <property type="entry name" value="LacI/GalR-like_sensor"/>
</dbReference>
<dbReference type="InterPro" id="IPR028082">
    <property type="entry name" value="Peripla_BP_I"/>
</dbReference>
<keyword evidence="3" id="KW-0804">Transcription</keyword>
<dbReference type="EMBL" id="SOAM01000003">
    <property type="protein sequence ID" value="TDS75952.1"/>
    <property type="molecule type" value="Genomic_DNA"/>
</dbReference>
<evidence type="ECO:0000313" key="6">
    <source>
        <dbReference type="Proteomes" id="UP000295344"/>
    </source>
</evidence>
<keyword evidence="6" id="KW-1185">Reference proteome</keyword>
<dbReference type="OrthoDB" id="3510266at2"/>
<evidence type="ECO:0000256" key="3">
    <source>
        <dbReference type="ARBA" id="ARBA00023163"/>
    </source>
</evidence>
<dbReference type="Proteomes" id="UP000295344">
    <property type="component" value="Unassembled WGS sequence"/>
</dbReference>
<dbReference type="Pfam" id="PF13377">
    <property type="entry name" value="Peripla_BP_3"/>
    <property type="match status" value="1"/>
</dbReference>
<dbReference type="PANTHER" id="PTHR30146">
    <property type="entry name" value="LACI-RELATED TRANSCRIPTIONAL REPRESSOR"/>
    <property type="match status" value="1"/>
</dbReference>
<organism evidence="5 6">
    <name type="scientific">Amnibacterium kyonggiense</name>
    <dbReference type="NCBI Taxonomy" id="595671"/>
    <lineage>
        <taxon>Bacteria</taxon>
        <taxon>Bacillati</taxon>
        <taxon>Actinomycetota</taxon>
        <taxon>Actinomycetes</taxon>
        <taxon>Micrococcales</taxon>
        <taxon>Microbacteriaceae</taxon>
        <taxon>Amnibacterium</taxon>
    </lineage>
</organism>
<evidence type="ECO:0000313" key="5">
    <source>
        <dbReference type="EMBL" id="TDS75952.1"/>
    </source>
</evidence>
<dbReference type="CDD" id="cd06267">
    <property type="entry name" value="PBP1_LacI_sugar_binding-like"/>
    <property type="match status" value="1"/>
</dbReference>
<accession>A0A4R7FJ42</accession>
<keyword evidence="2 5" id="KW-0238">DNA-binding</keyword>
<evidence type="ECO:0000256" key="2">
    <source>
        <dbReference type="ARBA" id="ARBA00023125"/>
    </source>
</evidence>
<keyword evidence="1" id="KW-0805">Transcription regulation</keyword>
<dbReference type="SUPFAM" id="SSF53822">
    <property type="entry name" value="Periplasmic binding protein-like I"/>
    <property type="match status" value="1"/>
</dbReference>
<proteinExistence type="predicted"/>
<evidence type="ECO:0000259" key="4">
    <source>
        <dbReference type="Pfam" id="PF13377"/>
    </source>
</evidence>
<gene>
    <name evidence="5" type="ORF">CLV52_3065</name>
</gene>
<dbReference type="GO" id="GO:0000976">
    <property type="term" value="F:transcription cis-regulatory region binding"/>
    <property type="evidence" value="ECO:0007669"/>
    <property type="project" value="TreeGrafter"/>
</dbReference>
<evidence type="ECO:0000256" key="1">
    <source>
        <dbReference type="ARBA" id="ARBA00023015"/>
    </source>
</evidence>
<dbReference type="Gene3D" id="3.40.50.2300">
    <property type="match status" value="2"/>
</dbReference>
<dbReference type="RefSeq" id="WP_133767180.1">
    <property type="nucleotide sequence ID" value="NZ_BAAARP010000001.1"/>
</dbReference>
<dbReference type="PANTHER" id="PTHR30146:SF153">
    <property type="entry name" value="LACTOSE OPERON REPRESSOR"/>
    <property type="match status" value="1"/>
</dbReference>